<feature type="transmembrane region" description="Helical" evidence="6">
    <location>
        <begin position="177"/>
        <end position="198"/>
    </location>
</feature>
<feature type="transmembrane region" description="Helical" evidence="6">
    <location>
        <begin position="310"/>
        <end position="327"/>
    </location>
</feature>
<comment type="subcellular location">
    <subcellularLocation>
        <location evidence="1">Membrane</location>
        <topology evidence="1">Multi-pass membrane protein</topology>
    </subcellularLocation>
</comment>
<protein>
    <submittedName>
        <fullName evidence="7">DASS family sodium-coupled anion symporter</fullName>
    </submittedName>
</protein>
<evidence type="ECO:0000256" key="4">
    <source>
        <dbReference type="ARBA" id="ARBA00022989"/>
    </source>
</evidence>
<evidence type="ECO:0000256" key="3">
    <source>
        <dbReference type="ARBA" id="ARBA00022692"/>
    </source>
</evidence>
<feature type="transmembrane region" description="Helical" evidence="6">
    <location>
        <begin position="470"/>
        <end position="493"/>
    </location>
</feature>
<feature type="transmembrane region" description="Helical" evidence="6">
    <location>
        <begin position="84"/>
        <end position="102"/>
    </location>
</feature>
<dbReference type="InterPro" id="IPR031312">
    <property type="entry name" value="Na/sul_symport_CS"/>
</dbReference>
<feature type="transmembrane region" description="Helical" evidence="6">
    <location>
        <begin position="111"/>
        <end position="131"/>
    </location>
</feature>
<feature type="transmembrane region" description="Helical" evidence="6">
    <location>
        <begin position="347"/>
        <end position="368"/>
    </location>
</feature>
<evidence type="ECO:0000313" key="7">
    <source>
        <dbReference type="EMBL" id="HFI90711.1"/>
    </source>
</evidence>
<feature type="transmembrane region" description="Helical" evidence="6">
    <location>
        <begin position="40"/>
        <end position="64"/>
    </location>
</feature>
<keyword evidence="3 6" id="KW-0812">Transmembrane</keyword>
<dbReference type="GO" id="GO:0015141">
    <property type="term" value="F:succinate transmembrane transporter activity"/>
    <property type="evidence" value="ECO:0007669"/>
    <property type="project" value="UniProtKB-ARBA"/>
</dbReference>
<sequence>MRRLFINRFSFVGLSFGIIAFVLILIFFDPQPEKPSIKFTAAVAVLMAIWWMTEALPLAVTALVPLILFPLTGVLSASKVSDSYINSVIFLFLGGFLIAIAMERWKLHRRIALKIITLMGVSAPAILLGFMTSAAFLSMWISNTATAVMMLPIALAVISKIESDISEKDASRISKALLLGIAYSCSIGGIATLVGTPPNLALVRITKIIFPESPQISFGSWMMLAVPVSVILFLAAFFIIKFLFGVNKKISLDKTFIKNEYLSLGKISYEEKVVLIIFIATVLLWIFRVELNFGFITIPGWAIILNLSELIDDSTIAIIAAVSLFIIPSKDKSEQNSILAANSIEQVPWSVILLFGGGFALANAFSVSGLSDYIGMQLKGISHIEILVLILIISASINFLTELTSNTATTQMILPVLASVSLSMELNPLLLMIPATLSASMAFMLPVGTPPNTIVFASKRLRIIDMIKTGFLLNISSILIITFLVYTLGNFIFGLNIFPDWAK</sequence>
<reference evidence="7" key="1">
    <citation type="journal article" date="2020" name="mSystems">
        <title>Genome- and Community-Level Interaction Insights into Carbon Utilization and Element Cycling Functions of Hydrothermarchaeota in Hydrothermal Sediment.</title>
        <authorList>
            <person name="Zhou Z."/>
            <person name="Liu Y."/>
            <person name="Xu W."/>
            <person name="Pan J."/>
            <person name="Luo Z.H."/>
            <person name="Li M."/>
        </authorList>
    </citation>
    <scope>NUCLEOTIDE SEQUENCE [LARGE SCALE GENOMIC DNA]</scope>
    <source>
        <strain evidence="7">SpSt-479</strain>
    </source>
</reference>
<dbReference type="EMBL" id="DSUJ01000008">
    <property type="protein sequence ID" value="HFI90711.1"/>
    <property type="molecule type" value="Genomic_DNA"/>
</dbReference>
<feature type="transmembrane region" description="Helical" evidence="6">
    <location>
        <begin position="273"/>
        <end position="304"/>
    </location>
</feature>
<evidence type="ECO:0000256" key="2">
    <source>
        <dbReference type="ARBA" id="ARBA00022448"/>
    </source>
</evidence>
<dbReference type="PANTHER" id="PTHR10283:SF82">
    <property type="entry name" value="SOLUTE CARRIER FAMILY 13 MEMBER 2"/>
    <property type="match status" value="1"/>
</dbReference>
<proteinExistence type="predicted"/>
<dbReference type="AlphaFoldDB" id="A0A7V2ZIU8"/>
<evidence type="ECO:0000256" key="5">
    <source>
        <dbReference type="ARBA" id="ARBA00023136"/>
    </source>
</evidence>
<dbReference type="PROSITE" id="PS01271">
    <property type="entry name" value="NA_SULFATE"/>
    <property type="match status" value="1"/>
</dbReference>
<keyword evidence="4 6" id="KW-1133">Transmembrane helix</keyword>
<dbReference type="InterPro" id="IPR001898">
    <property type="entry name" value="SLC13A/DASS"/>
</dbReference>
<dbReference type="GO" id="GO:0005886">
    <property type="term" value="C:plasma membrane"/>
    <property type="evidence" value="ECO:0007669"/>
    <property type="project" value="TreeGrafter"/>
</dbReference>
<feature type="transmembrane region" description="Helical" evidence="6">
    <location>
        <begin position="439"/>
        <end position="458"/>
    </location>
</feature>
<name>A0A7V2ZIU8_9BACT</name>
<evidence type="ECO:0000256" key="1">
    <source>
        <dbReference type="ARBA" id="ARBA00004141"/>
    </source>
</evidence>
<feature type="transmembrane region" description="Helical" evidence="6">
    <location>
        <begin position="380"/>
        <end position="400"/>
    </location>
</feature>
<keyword evidence="2" id="KW-0813">Transport</keyword>
<keyword evidence="5 6" id="KW-0472">Membrane</keyword>
<accession>A0A7V2ZIU8</accession>
<feature type="transmembrane region" description="Helical" evidence="6">
    <location>
        <begin position="218"/>
        <end position="244"/>
    </location>
</feature>
<dbReference type="Pfam" id="PF00939">
    <property type="entry name" value="Na_sulph_symp"/>
    <property type="match status" value="1"/>
</dbReference>
<organism evidence="7">
    <name type="scientific">Ignavibacterium album</name>
    <dbReference type="NCBI Taxonomy" id="591197"/>
    <lineage>
        <taxon>Bacteria</taxon>
        <taxon>Pseudomonadati</taxon>
        <taxon>Ignavibacteriota</taxon>
        <taxon>Ignavibacteria</taxon>
        <taxon>Ignavibacteriales</taxon>
        <taxon>Ignavibacteriaceae</taxon>
        <taxon>Ignavibacterium</taxon>
    </lineage>
</organism>
<comment type="caution">
    <text evidence="7">The sequence shown here is derived from an EMBL/GenBank/DDBJ whole genome shotgun (WGS) entry which is preliminary data.</text>
</comment>
<gene>
    <name evidence="7" type="ORF">ENS31_04150</name>
</gene>
<dbReference type="PANTHER" id="PTHR10283">
    <property type="entry name" value="SOLUTE CARRIER FAMILY 13 MEMBER"/>
    <property type="match status" value="1"/>
</dbReference>
<evidence type="ECO:0000256" key="6">
    <source>
        <dbReference type="SAM" id="Phobius"/>
    </source>
</evidence>
<dbReference type="NCBIfam" id="TIGR00785">
    <property type="entry name" value="dass"/>
    <property type="match status" value="1"/>
</dbReference>
<dbReference type="CDD" id="cd01115">
    <property type="entry name" value="SLC13_permease"/>
    <property type="match status" value="1"/>
</dbReference>
<feature type="transmembrane region" description="Helical" evidence="6">
    <location>
        <begin position="6"/>
        <end position="28"/>
    </location>
</feature>
<feature type="transmembrane region" description="Helical" evidence="6">
    <location>
        <begin position="412"/>
        <end position="433"/>
    </location>
</feature>